<keyword evidence="3" id="KW-1185">Reference proteome</keyword>
<dbReference type="EMBL" id="JARKIF010000015">
    <property type="protein sequence ID" value="KAJ7622358.1"/>
    <property type="molecule type" value="Genomic_DNA"/>
</dbReference>
<feature type="region of interest" description="Disordered" evidence="1">
    <location>
        <begin position="32"/>
        <end position="52"/>
    </location>
</feature>
<name>A0AAD7BJA2_9AGAR</name>
<sequence length="234" mass="26080">MSNPSSQPLPPISQVTQRVEQANPGYVSWRANINSHPGHSAPTMSASGGPPPQQLGPRFHDVASLVSRFQDQFQPTSCTCVRRHPIHSPNRDQMPGAIYFIRPDDGQGVNIADILRLGDESMQDAGAQIMYDGFIPAMEIPYILVVDDIPQLLPPGMRHVPAIQHCEHQPLTRFHIAYSVALACMSSVRGADLGHVRLVSFKAPSREMRARWGDFWVAKIETRARVWMDEAGWR</sequence>
<evidence type="ECO:0000313" key="3">
    <source>
        <dbReference type="Proteomes" id="UP001221142"/>
    </source>
</evidence>
<evidence type="ECO:0000256" key="1">
    <source>
        <dbReference type="SAM" id="MobiDB-lite"/>
    </source>
</evidence>
<comment type="caution">
    <text evidence="2">The sequence shown here is derived from an EMBL/GenBank/DDBJ whole genome shotgun (WGS) entry which is preliminary data.</text>
</comment>
<protein>
    <submittedName>
        <fullName evidence="2">Uncharacterized protein</fullName>
    </submittedName>
</protein>
<proteinExistence type="predicted"/>
<reference evidence="2" key="1">
    <citation type="submission" date="2023-03" db="EMBL/GenBank/DDBJ databases">
        <title>Massive genome expansion in bonnet fungi (Mycena s.s.) driven by repeated elements and novel gene families across ecological guilds.</title>
        <authorList>
            <consortium name="Lawrence Berkeley National Laboratory"/>
            <person name="Harder C.B."/>
            <person name="Miyauchi S."/>
            <person name="Viragh M."/>
            <person name="Kuo A."/>
            <person name="Thoen E."/>
            <person name="Andreopoulos B."/>
            <person name="Lu D."/>
            <person name="Skrede I."/>
            <person name="Drula E."/>
            <person name="Henrissat B."/>
            <person name="Morin E."/>
            <person name="Kohler A."/>
            <person name="Barry K."/>
            <person name="LaButti K."/>
            <person name="Morin E."/>
            <person name="Salamov A."/>
            <person name="Lipzen A."/>
            <person name="Mereny Z."/>
            <person name="Hegedus B."/>
            <person name="Baldrian P."/>
            <person name="Stursova M."/>
            <person name="Weitz H."/>
            <person name="Taylor A."/>
            <person name="Grigoriev I.V."/>
            <person name="Nagy L.G."/>
            <person name="Martin F."/>
            <person name="Kauserud H."/>
        </authorList>
    </citation>
    <scope>NUCLEOTIDE SEQUENCE</scope>
    <source>
        <strain evidence="2">9284</strain>
    </source>
</reference>
<dbReference type="Proteomes" id="UP001221142">
    <property type="component" value="Unassembled WGS sequence"/>
</dbReference>
<feature type="compositionally biased region" description="Polar residues" evidence="1">
    <location>
        <begin position="32"/>
        <end position="46"/>
    </location>
</feature>
<evidence type="ECO:0000313" key="2">
    <source>
        <dbReference type="EMBL" id="KAJ7622358.1"/>
    </source>
</evidence>
<gene>
    <name evidence="2" type="ORF">FB45DRAFT_870560</name>
</gene>
<organism evidence="2 3">
    <name type="scientific">Roridomyces roridus</name>
    <dbReference type="NCBI Taxonomy" id="1738132"/>
    <lineage>
        <taxon>Eukaryota</taxon>
        <taxon>Fungi</taxon>
        <taxon>Dikarya</taxon>
        <taxon>Basidiomycota</taxon>
        <taxon>Agaricomycotina</taxon>
        <taxon>Agaricomycetes</taxon>
        <taxon>Agaricomycetidae</taxon>
        <taxon>Agaricales</taxon>
        <taxon>Marasmiineae</taxon>
        <taxon>Mycenaceae</taxon>
        <taxon>Roridomyces</taxon>
    </lineage>
</organism>
<accession>A0AAD7BJA2</accession>
<dbReference type="AlphaFoldDB" id="A0AAD7BJA2"/>